<evidence type="ECO:0000313" key="3">
    <source>
        <dbReference type="Proteomes" id="UP000478052"/>
    </source>
</evidence>
<gene>
    <name evidence="2" type="ORF">FWK35_00002345</name>
</gene>
<dbReference type="AlphaFoldDB" id="A0A6G0Z9F2"/>
<protein>
    <submittedName>
        <fullName evidence="2">Protein FAM200B-like</fullName>
    </submittedName>
</protein>
<reference evidence="2 3" key="1">
    <citation type="submission" date="2019-08" db="EMBL/GenBank/DDBJ databases">
        <title>Whole genome of Aphis craccivora.</title>
        <authorList>
            <person name="Voronova N.V."/>
            <person name="Shulinski R.S."/>
            <person name="Bandarenka Y.V."/>
            <person name="Zhorov D.G."/>
            <person name="Warner D."/>
        </authorList>
    </citation>
    <scope>NUCLEOTIDE SEQUENCE [LARGE SCALE GENOMIC DNA]</scope>
    <source>
        <strain evidence="2">180601</strain>
        <tissue evidence="2">Whole Body</tissue>
    </source>
</reference>
<dbReference type="GO" id="GO:0046983">
    <property type="term" value="F:protein dimerization activity"/>
    <property type="evidence" value="ECO:0007669"/>
    <property type="project" value="InterPro"/>
</dbReference>
<name>A0A6G0Z9F2_APHCR</name>
<dbReference type="InterPro" id="IPR008906">
    <property type="entry name" value="HATC_C_dom"/>
</dbReference>
<sequence>FVWSNLITLALKTIVNWENIKKSVGTLYKSYNLRCQEIENKLIHIFKIFNDKNHAFFELLKVVEFSFILPGSNAAVERVFSLMNSTWTNSRNKLDIKTVEATLIIKTCFNNKSCESVLKQIHGSANYVVKSTEETLNSLSSED</sequence>
<dbReference type="SUPFAM" id="SSF53098">
    <property type="entry name" value="Ribonuclease H-like"/>
    <property type="match status" value="1"/>
</dbReference>
<dbReference type="InterPro" id="IPR012337">
    <property type="entry name" value="RNaseH-like_sf"/>
</dbReference>
<dbReference type="OrthoDB" id="6159421at2759"/>
<proteinExistence type="predicted"/>
<accession>A0A6G0Z9F2</accession>
<dbReference type="EMBL" id="VUJU01001035">
    <property type="protein sequence ID" value="KAF0767141.1"/>
    <property type="molecule type" value="Genomic_DNA"/>
</dbReference>
<evidence type="ECO:0000313" key="2">
    <source>
        <dbReference type="EMBL" id="KAF0767141.1"/>
    </source>
</evidence>
<feature type="domain" description="HAT C-terminal dimerisation" evidence="1">
    <location>
        <begin position="43"/>
        <end position="106"/>
    </location>
</feature>
<comment type="caution">
    <text evidence="2">The sequence shown here is derived from an EMBL/GenBank/DDBJ whole genome shotgun (WGS) entry which is preliminary data.</text>
</comment>
<organism evidence="2 3">
    <name type="scientific">Aphis craccivora</name>
    <name type="common">Cowpea aphid</name>
    <dbReference type="NCBI Taxonomy" id="307492"/>
    <lineage>
        <taxon>Eukaryota</taxon>
        <taxon>Metazoa</taxon>
        <taxon>Ecdysozoa</taxon>
        <taxon>Arthropoda</taxon>
        <taxon>Hexapoda</taxon>
        <taxon>Insecta</taxon>
        <taxon>Pterygota</taxon>
        <taxon>Neoptera</taxon>
        <taxon>Paraneoptera</taxon>
        <taxon>Hemiptera</taxon>
        <taxon>Sternorrhyncha</taxon>
        <taxon>Aphidomorpha</taxon>
        <taxon>Aphidoidea</taxon>
        <taxon>Aphididae</taxon>
        <taxon>Aphidini</taxon>
        <taxon>Aphis</taxon>
        <taxon>Aphis</taxon>
    </lineage>
</organism>
<dbReference type="PANTHER" id="PTHR37162:SF1">
    <property type="entry name" value="BED-TYPE DOMAIN-CONTAINING PROTEIN"/>
    <property type="match status" value="1"/>
</dbReference>
<keyword evidence="3" id="KW-1185">Reference proteome</keyword>
<evidence type="ECO:0000259" key="1">
    <source>
        <dbReference type="Pfam" id="PF05699"/>
    </source>
</evidence>
<feature type="non-terminal residue" evidence="2">
    <location>
        <position position="1"/>
    </location>
</feature>
<dbReference type="Pfam" id="PF05699">
    <property type="entry name" value="Dimer_Tnp_hAT"/>
    <property type="match status" value="1"/>
</dbReference>
<feature type="non-terminal residue" evidence="2">
    <location>
        <position position="143"/>
    </location>
</feature>
<dbReference type="PANTHER" id="PTHR37162">
    <property type="entry name" value="HAT FAMILY DIMERISATION DOMAINCONTAINING PROTEIN-RELATED"/>
    <property type="match status" value="1"/>
</dbReference>
<dbReference type="Proteomes" id="UP000478052">
    <property type="component" value="Unassembled WGS sequence"/>
</dbReference>